<dbReference type="Gene3D" id="3.30.450.380">
    <property type="match status" value="1"/>
</dbReference>
<feature type="domain" description="Bacterial type II secretion system protein E" evidence="2">
    <location>
        <begin position="374"/>
        <end position="592"/>
    </location>
</feature>
<proteinExistence type="inferred from homology"/>
<dbReference type="EMBL" id="FZNQ01000013">
    <property type="protein sequence ID" value="SNR53425.1"/>
    <property type="molecule type" value="Genomic_DNA"/>
</dbReference>
<dbReference type="PANTHER" id="PTHR30486">
    <property type="entry name" value="TWITCHING MOTILITY PROTEIN PILT"/>
    <property type="match status" value="1"/>
</dbReference>
<keyword evidence="4" id="KW-1185">Reference proteome</keyword>
<comment type="similarity">
    <text evidence="1">Belongs to the GSP E family.</text>
</comment>
<dbReference type="Proteomes" id="UP000198397">
    <property type="component" value="Unassembled WGS sequence"/>
</dbReference>
<dbReference type="PANTHER" id="PTHR30486:SF6">
    <property type="entry name" value="TYPE IV PILUS RETRACTATION ATPASE PILT"/>
    <property type="match status" value="1"/>
</dbReference>
<dbReference type="OrthoDB" id="31341at2157"/>
<dbReference type="Gene3D" id="3.40.50.300">
    <property type="entry name" value="P-loop containing nucleotide triphosphate hydrolases"/>
    <property type="match status" value="1"/>
</dbReference>
<evidence type="ECO:0000313" key="3">
    <source>
        <dbReference type="EMBL" id="SNR53425.1"/>
    </source>
</evidence>
<name>A0A238X343_HALVU</name>
<reference evidence="3 4" key="1">
    <citation type="submission" date="2017-06" db="EMBL/GenBank/DDBJ databases">
        <authorList>
            <person name="Kim H.J."/>
            <person name="Triplett B.A."/>
        </authorList>
    </citation>
    <scope>NUCLEOTIDE SEQUENCE [LARGE SCALE GENOMIC DNA]</scope>
    <source>
        <strain evidence="3 4">DSM 8800</strain>
    </source>
</reference>
<dbReference type="GO" id="GO:0016887">
    <property type="term" value="F:ATP hydrolysis activity"/>
    <property type="evidence" value="ECO:0007669"/>
    <property type="project" value="InterPro"/>
</dbReference>
<dbReference type="RefSeq" id="WP_089385274.1">
    <property type="nucleotide sequence ID" value="NZ_FZNQ01000013.1"/>
</dbReference>
<dbReference type="SUPFAM" id="SSF52540">
    <property type="entry name" value="P-loop containing nucleoside triphosphate hydrolases"/>
    <property type="match status" value="1"/>
</dbReference>
<dbReference type="InterPro" id="IPR050921">
    <property type="entry name" value="T4SS_GSP_E_ATPase"/>
</dbReference>
<gene>
    <name evidence="3" type="ORF">SAMN06264855_11326</name>
</gene>
<dbReference type="Pfam" id="PF00437">
    <property type="entry name" value="T2SSE"/>
    <property type="match status" value="1"/>
</dbReference>
<dbReference type="InterPro" id="IPR027417">
    <property type="entry name" value="P-loop_NTPase"/>
</dbReference>
<accession>A0A238X343</accession>
<evidence type="ECO:0000313" key="4">
    <source>
        <dbReference type="Proteomes" id="UP000198397"/>
    </source>
</evidence>
<evidence type="ECO:0000256" key="1">
    <source>
        <dbReference type="ARBA" id="ARBA00006611"/>
    </source>
</evidence>
<sequence>MTFDPPTASIGRSLRRTVGDSLDEYVGQILRFGWVDGRFEAALEAVAPDDGTSDGCGCSATFHEPTGTDIGDHVVLVVDADDCPGRGDLASSQACRATVVRALTDRDADTIRTRSGGRERRYAGRAAALLLAAGRFRERVRFHEDRLADRVARDPLGAAREASGRAGVPKRIAAETGLEAIATEAVDDADAFRAQIGPSIAAARIVAEPPAEARLIDRWEVDTGAVIRLYEGTDALRTYHLTPPTADFTDEALATLDAARERLVRDPIGGDRAPYRAVRAVASAEDPVEDLHETLRRHTSGHGMLEHVFADERVGDATLTAPVTENPLRVVVDGERCHSNIWVPPTGAATLASRLRRASGRSFSRASPTLDATLETESGSVRVAATTPPASDGLSFTFRRGDPGAWTLARLVEVGTLTPAAAGLLSVAVEHGVSGLIAGGRGAGKTTMLGSLLFELPPRTRSLLIEDTPELPVDALAAVGRDVQRLRVGDGAEPSPRSAVRTALRLGSGALVVGEVRGEEAAALYEAMRVGAAGETVLGTIHGEDPEAVRERVVSDLGVPVTSFATTDLVVIVDDRRVETIAEVCDRGGEIGFEALFERTSEGLVASGRIDRGESHLIESVTGSSGEYAATREVIEARTTAIGRAVETRRLDPRRYVEGRG</sequence>
<protein>
    <submittedName>
        <fullName evidence="3">Type IV secretory pathway ATPase VirB11/Archaellum biosynthesis ATPase</fullName>
    </submittedName>
</protein>
<dbReference type="InterPro" id="IPR001482">
    <property type="entry name" value="T2SS/T4SS_dom"/>
</dbReference>
<dbReference type="AlphaFoldDB" id="A0A238X343"/>
<evidence type="ECO:0000259" key="2">
    <source>
        <dbReference type="Pfam" id="PF00437"/>
    </source>
</evidence>
<organism evidence="3 4">
    <name type="scientific">Halorubrum vacuolatum</name>
    <name type="common">Natronobacterium vacuolatum</name>
    <dbReference type="NCBI Taxonomy" id="63740"/>
    <lineage>
        <taxon>Archaea</taxon>
        <taxon>Methanobacteriati</taxon>
        <taxon>Methanobacteriota</taxon>
        <taxon>Stenosarchaea group</taxon>
        <taxon>Halobacteria</taxon>
        <taxon>Halobacteriales</taxon>
        <taxon>Haloferacaceae</taxon>
        <taxon>Halorubrum</taxon>
    </lineage>
</organism>